<dbReference type="STRING" id="483937.AMQ84_27505"/>
<keyword evidence="1" id="KW-0472">Membrane</keyword>
<name>A0A0E4CUD6_9BACL</name>
<dbReference type="Proteomes" id="UP000033163">
    <property type="component" value="Chromosome I"/>
</dbReference>
<organism evidence="2 3">
    <name type="scientific">Paenibacillus riograndensis SBR5</name>
    <dbReference type="NCBI Taxonomy" id="1073571"/>
    <lineage>
        <taxon>Bacteria</taxon>
        <taxon>Bacillati</taxon>
        <taxon>Bacillota</taxon>
        <taxon>Bacilli</taxon>
        <taxon>Bacillales</taxon>
        <taxon>Paenibacillaceae</taxon>
        <taxon>Paenibacillus</taxon>
        <taxon>Paenibacillus sonchi group</taxon>
    </lineage>
</organism>
<accession>A0A0E4CUD6</accession>
<protein>
    <recommendedName>
        <fullName evidence="4">Protein CcdC</fullName>
    </recommendedName>
</protein>
<dbReference type="InterPro" id="IPR058247">
    <property type="entry name" value="DUF1453"/>
</dbReference>
<evidence type="ECO:0000313" key="2">
    <source>
        <dbReference type="EMBL" id="CQR51901.1"/>
    </source>
</evidence>
<evidence type="ECO:0000313" key="3">
    <source>
        <dbReference type="Proteomes" id="UP000033163"/>
    </source>
</evidence>
<dbReference type="PATRIC" id="fig|1073571.4.peg.551"/>
<dbReference type="HOGENOM" id="CLU_112887_0_0_9"/>
<dbReference type="InterPro" id="IPR031306">
    <property type="entry name" value="CcdC"/>
</dbReference>
<dbReference type="Pfam" id="PF07301">
    <property type="entry name" value="DUF1453"/>
    <property type="match status" value="1"/>
</dbReference>
<gene>
    <name evidence="2" type="ORF">PRIO_0542</name>
</gene>
<sequence>MGNINPSLLHVGSTLGAVFMALMVIFIRLKASARPVTIRKIWIPPLGMSTGFAMFVVPEVRFPWWWAVAAFLVGWFIFAYPLMRSTKFEAREGLIYARRSKSFAFILLGLLLIRTVLHEFINQYVSIPQSGGLFFILAFGMILHWRVFMYKRYIRMVPPHAHTPEPEADNII</sequence>
<feature type="transmembrane region" description="Helical" evidence="1">
    <location>
        <begin position="41"/>
        <end position="58"/>
    </location>
</feature>
<feature type="transmembrane region" description="Helical" evidence="1">
    <location>
        <begin position="6"/>
        <end position="29"/>
    </location>
</feature>
<feature type="transmembrane region" description="Helical" evidence="1">
    <location>
        <begin position="127"/>
        <end position="148"/>
    </location>
</feature>
<dbReference type="EMBL" id="LN831776">
    <property type="protein sequence ID" value="CQR51901.1"/>
    <property type="molecule type" value="Genomic_DNA"/>
</dbReference>
<evidence type="ECO:0008006" key="4">
    <source>
        <dbReference type="Google" id="ProtNLM"/>
    </source>
</evidence>
<keyword evidence="1" id="KW-1133">Transmembrane helix</keyword>
<feature type="transmembrane region" description="Helical" evidence="1">
    <location>
        <begin position="64"/>
        <end position="82"/>
    </location>
</feature>
<dbReference type="AlphaFoldDB" id="A0A0E4CUD6"/>
<reference evidence="3" key="1">
    <citation type="submission" date="2015-03" db="EMBL/GenBank/DDBJ databases">
        <authorList>
            <person name="Wibberg D."/>
        </authorList>
    </citation>
    <scope>NUCLEOTIDE SEQUENCE [LARGE SCALE GENOMIC DNA]</scope>
</reference>
<dbReference type="RefSeq" id="WP_020426596.1">
    <property type="nucleotide sequence ID" value="NZ_AGBD01000182.1"/>
</dbReference>
<dbReference type="PANTHER" id="PTHR39164:SF1">
    <property type="entry name" value="PROTEIN CCDC"/>
    <property type="match status" value="1"/>
</dbReference>
<proteinExistence type="predicted"/>
<keyword evidence="1" id="KW-0812">Transmembrane</keyword>
<dbReference type="PIRSF" id="PIRSF021441">
    <property type="entry name" value="DUF1453"/>
    <property type="match status" value="1"/>
</dbReference>
<evidence type="ECO:0000256" key="1">
    <source>
        <dbReference type="SAM" id="Phobius"/>
    </source>
</evidence>
<feature type="transmembrane region" description="Helical" evidence="1">
    <location>
        <begin position="103"/>
        <end position="121"/>
    </location>
</feature>
<dbReference type="KEGG" id="pri:PRIO_0542"/>
<dbReference type="PANTHER" id="PTHR39164">
    <property type="entry name" value="PROTEIN CCDC"/>
    <property type="match status" value="1"/>
</dbReference>